<reference evidence="1 2" key="1">
    <citation type="journal article" date="2023" name="Science">
        <title>Complex scaffold remodeling in plant triterpene biosynthesis.</title>
        <authorList>
            <person name="De La Pena R."/>
            <person name="Hodgson H."/>
            <person name="Liu J.C."/>
            <person name="Stephenson M.J."/>
            <person name="Martin A.C."/>
            <person name="Owen C."/>
            <person name="Harkess A."/>
            <person name="Leebens-Mack J."/>
            <person name="Jimenez L.E."/>
            <person name="Osbourn A."/>
            <person name="Sattely E.S."/>
        </authorList>
    </citation>
    <scope>NUCLEOTIDE SEQUENCE [LARGE SCALE GENOMIC DNA]</scope>
    <source>
        <strain evidence="2">cv. JPN11</strain>
        <tissue evidence="1">Leaf</tissue>
    </source>
</reference>
<dbReference type="Proteomes" id="UP001164539">
    <property type="component" value="Chromosome 8"/>
</dbReference>
<gene>
    <name evidence="1" type="ORF">OWV82_014385</name>
</gene>
<sequence length="223" mass="25535">MGEEEPKRAVEHKRGPSSEAEEERHHFKEPVSNDVAHQKFLNPFAHPETASPDVQKNSEDSADRAAVADPDNQRNSGESVDRAEVADPVVESKNCGDSVDRETVLANVEKEKRLALIKAWEENEKTKVDNKAYKRLSAVGTWENTKKAAVEVQLRRYEEKLEKKKAEYEERMKNKVAEIRREAEERRAMIEARRGEDVLKVEETAAKFRTAGFRPRKFLACFS</sequence>
<protein>
    <submittedName>
        <fullName evidence="1">Remorin family protein</fullName>
    </submittedName>
</protein>
<evidence type="ECO:0000313" key="2">
    <source>
        <dbReference type="Proteomes" id="UP001164539"/>
    </source>
</evidence>
<keyword evidence="2" id="KW-1185">Reference proteome</keyword>
<organism evidence="1 2">
    <name type="scientific">Melia azedarach</name>
    <name type="common">Chinaberry tree</name>
    <dbReference type="NCBI Taxonomy" id="155640"/>
    <lineage>
        <taxon>Eukaryota</taxon>
        <taxon>Viridiplantae</taxon>
        <taxon>Streptophyta</taxon>
        <taxon>Embryophyta</taxon>
        <taxon>Tracheophyta</taxon>
        <taxon>Spermatophyta</taxon>
        <taxon>Magnoliopsida</taxon>
        <taxon>eudicotyledons</taxon>
        <taxon>Gunneridae</taxon>
        <taxon>Pentapetalae</taxon>
        <taxon>rosids</taxon>
        <taxon>malvids</taxon>
        <taxon>Sapindales</taxon>
        <taxon>Meliaceae</taxon>
        <taxon>Melia</taxon>
    </lineage>
</organism>
<proteinExistence type="predicted"/>
<dbReference type="EMBL" id="CM051401">
    <property type="protein sequence ID" value="KAJ4712077.1"/>
    <property type="molecule type" value="Genomic_DNA"/>
</dbReference>
<accession>A0ACC1XMG4</accession>
<evidence type="ECO:0000313" key="1">
    <source>
        <dbReference type="EMBL" id="KAJ4712077.1"/>
    </source>
</evidence>
<comment type="caution">
    <text evidence="1">The sequence shown here is derived from an EMBL/GenBank/DDBJ whole genome shotgun (WGS) entry which is preliminary data.</text>
</comment>
<name>A0ACC1XMG4_MELAZ</name>